<dbReference type="InterPro" id="IPR005467">
    <property type="entry name" value="His_kinase_dom"/>
</dbReference>
<dbReference type="SMART" id="SM00387">
    <property type="entry name" value="HATPase_c"/>
    <property type="match status" value="1"/>
</dbReference>
<dbReference type="InterPro" id="IPR001789">
    <property type="entry name" value="Sig_transdc_resp-reg_receiver"/>
</dbReference>
<feature type="domain" description="Response regulatory" evidence="9">
    <location>
        <begin position="462"/>
        <end position="578"/>
    </location>
</feature>
<protein>
    <recommendedName>
        <fullName evidence="2">histidine kinase</fullName>
        <ecNumber evidence="2">2.7.13.3</ecNumber>
    </recommendedName>
</protein>
<dbReference type="InterPro" id="IPR036097">
    <property type="entry name" value="HisK_dim/P_sf"/>
</dbReference>
<dbReference type="Pfam" id="PF00072">
    <property type="entry name" value="Response_reg"/>
    <property type="match status" value="1"/>
</dbReference>
<evidence type="ECO:0000256" key="5">
    <source>
        <dbReference type="ARBA" id="ARBA00022777"/>
    </source>
</evidence>
<reference evidence="10 11" key="1">
    <citation type="submission" date="2020-07" db="EMBL/GenBank/DDBJ databases">
        <title>Exploring microbial biodiversity for novel pathways involved in the catabolism of aromatic compounds derived from lignin.</title>
        <authorList>
            <person name="Elkins J."/>
        </authorList>
    </citation>
    <scope>NUCLEOTIDE SEQUENCE [LARGE SCALE GENOMIC DNA]</scope>
    <source>
        <strain evidence="10 11">H2C3B</strain>
    </source>
</reference>
<evidence type="ECO:0000256" key="4">
    <source>
        <dbReference type="ARBA" id="ARBA00022679"/>
    </source>
</evidence>
<evidence type="ECO:0000256" key="6">
    <source>
        <dbReference type="PROSITE-ProRule" id="PRU00169"/>
    </source>
</evidence>
<dbReference type="PANTHER" id="PTHR43047">
    <property type="entry name" value="TWO-COMPONENT HISTIDINE PROTEIN KINASE"/>
    <property type="match status" value="1"/>
</dbReference>
<evidence type="ECO:0000313" key="10">
    <source>
        <dbReference type="EMBL" id="NYH16664.1"/>
    </source>
</evidence>
<dbReference type="Pfam" id="PF02518">
    <property type="entry name" value="HATPase_c"/>
    <property type="match status" value="1"/>
</dbReference>
<comment type="catalytic activity">
    <reaction evidence="1">
        <text>ATP + protein L-histidine = ADP + protein N-phospho-L-histidine.</text>
        <dbReference type="EC" id="2.7.13.3"/>
    </reaction>
</comment>
<keyword evidence="7" id="KW-0812">Transmembrane</keyword>
<evidence type="ECO:0000259" key="8">
    <source>
        <dbReference type="PROSITE" id="PS50109"/>
    </source>
</evidence>
<dbReference type="CDD" id="cd00082">
    <property type="entry name" value="HisKA"/>
    <property type="match status" value="1"/>
</dbReference>
<dbReference type="CDD" id="cd00156">
    <property type="entry name" value="REC"/>
    <property type="match status" value="1"/>
</dbReference>
<dbReference type="SMART" id="SM00448">
    <property type="entry name" value="REC"/>
    <property type="match status" value="1"/>
</dbReference>
<proteinExistence type="predicted"/>
<dbReference type="FunFam" id="3.30.565.10:FF:000049">
    <property type="entry name" value="Two-component sensor histidine kinase"/>
    <property type="match status" value="1"/>
</dbReference>
<dbReference type="GO" id="GO:0009927">
    <property type="term" value="F:histidine phosphotransfer kinase activity"/>
    <property type="evidence" value="ECO:0007669"/>
    <property type="project" value="TreeGrafter"/>
</dbReference>
<dbReference type="AlphaFoldDB" id="A0A7Y9W9F6"/>
<evidence type="ECO:0000256" key="2">
    <source>
        <dbReference type="ARBA" id="ARBA00012438"/>
    </source>
</evidence>
<dbReference type="RefSeq" id="WP_257031773.1">
    <property type="nucleotide sequence ID" value="NZ_JACCAU010000001.1"/>
</dbReference>
<sequence>MHEDAVSSRERIAAEQIEIMFRFVTVAVLAAALFAVMLALIIAHLGYLNPMVGFCWVGYIVACACSHIVLFYFYRRSESARARWRYWAALFTIISLAEGCGWGWASINLATGGGFEIASLMVLAAGGVAAGSIPAFNPFLPTLFTFVLTSTLPYTFVSLASADKVQQATSPMVLLYIGVLCCLGILANSALRQSIGLRIKTEQMATELMRQKEIAEQANRAKSNFLAAASHDLRQPVHALGLFVGALSLVPMPLEGQRLVERIDESTNALDNLFAALIDISRLDAGVVAANCRPFAIGPVLDRVCRDFAGEATNKGLILSCMPCRAIVESDPTLVERIARNLVSNAVRYTDRGRIVVGCRRRGSHIAMQVWDTGRGIPPHEQSHIFQEYYQIGNPERDREKGLGLGLAIVRRLADLLACKLVLQSKSGHGSCFEVSLARSTRAATSLMVPAVETSILSSTGFVVVVDDERAIREGMSSLLTGWGYDVLTAASADEAIKALAARMERPDLLICDLRLRGENGIEVIEILRAEYNEQIPAMLITGDTGADQLIDAHASGFVLLHKPVPNGKMRAVITRLISAGLNEQFASGTEV</sequence>
<comment type="caution">
    <text evidence="10">The sequence shown here is derived from an EMBL/GenBank/DDBJ whole genome shotgun (WGS) entry which is preliminary data.</text>
</comment>
<dbReference type="Gene3D" id="3.40.50.2300">
    <property type="match status" value="1"/>
</dbReference>
<evidence type="ECO:0000256" key="7">
    <source>
        <dbReference type="SAM" id="Phobius"/>
    </source>
</evidence>
<keyword evidence="7" id="KW-1133">Transmembrane helix</keyword>
<dbReference type="GO" id="GO:0000155">
    <property type="term" value="F:phosphorelay sensor kinase activity"/>
    <property type="evidence" value="ECO:0007669"/>
    <property type="project" value="InterPro"/>
</dbReference>
<organism evidence="10 11">
    <name type="scientific">Paraburkholderia bryophila</name>
    <dbReference type="NCBI Taxonomy" id="420952"/>
    <lineage>
        <taxon>Bacteria</taxon>
        <taxon>Pseudomonadati</taxon>
        <taxon>Pseudomonadota</taxon>
        <taxon>Betaproteobacteria</taxon>
        <taxon>Burkholderiales</taxon>
        <taxon>Burkholderiaceae</taxon>
        <taxon>Paraburkholderia</taxon>
    </lineage>
</organism>
<dbReference type="SMART" id="SM00388">
    <property type="entry name" value="HisKA"/>
    <property type="match status" value="1"/>
</dbReference>
<dbReference type="Pfam" id="PF00512">
    <property type="entry name" value="HisKA"/>
    <property type="match status" value="1"/>
</dbReference>
<dbReference type="PROSITE" id="PS50109">
    <property type="entry name" value="HIS_KIN"/>
    <property type="match status" value="1"/>
</dbReference>
<dbReference type="Gene3D" id="3.30.565.10">
    <property type="entry name" value="Histidine kinase-like ATPase, C-terminal domain"/>
    <property type="match status" value="1"/>
</dbReference>
<dbReference type="EC" id="2.7.13.3" evidence="2"/>
<dbReference type="PANTHER" id="PTHR43047:SF9">
    <property type="entry name" value="HISTIDINE KINASE"/>
    <property type="match status" value="1"/>
</dbReference>
<evidence type="ECO:0000256" key="1">
    <source>
        <dbReference type="ARBA" id="ARBA00000085"/>
    </source>
</evidence>
<dbReference type="EMBL" id="JACCAU010000001">
    <property type="protein sequence ID" value="NYH16664.1"/>
    <property type="molecule type" value="Genomic_DNA"/>
</dbReference>
<dbReference type="PROSITE" id="PS50110">
    <property type="entry name" value="RESPONSE_REGULATORY"/>
    <property type="match status" value="1"/>
</dbReference>
<dbReference type="InterPro" id="IPR036890">
    <property type="entry name" value="HATPase_C_sf"/>
</dbReference>
<feature type="transmembrane region" description="Helical" evidence="7">
    <location>
        <begin position="173"/>
        <end position="191"/>
    </location>
</feature>
<feature type="modified residue" description="4-aspartylphosphate" evidence="6">
    <location>
        <position position="513"/>
    </location>
</feature>
<dbReference type="InterPro" id="IPR003661">
    <property type="entry name" value="HisK_dim/P_dom"/>
</dbReference>
<name>A0A7Y9W9F6_9BURK</name>
<feature type="transmembrane region" description="Helical" evidence="7">
    <location>
        <begin position="51"/>
        <end position="74"/>
    </location>
</feature>
<keyword evidence="7" id="KW-0472">Membrane</keyword>
<dbReference type="PRINTS" id="PR00344">
    <property type="entry name" value="BCTRLSENSOR"/>
</dbReference>
<dbReference type="SUPFAM" id="SSF47384">
    <property type="entry name" value="Homodimeric domain of signal transducing histidine kinase"/>
    <property type="match status" value="1"/>
</dbReference>
<dbReference type="InterPro" id="IPR003594">
    <property type="entry name" value="HATPase_dom"/>
</dbReference>
<gene>
    <name evidence="10" type="ORF">GGD41_003892</name>
</gene>
<dbReference type="SUPFAM" id="SSF52172">
    <property type="entry name" value="CheY-like"/>
    <property type="match status" value="1"/>
</dbReference>
<dbReference type="Gene3D" id="1.10.287.130">
    <property type="match status" value="1"/>
</dbReference>
<keyword evidence="3 6" id="KW-0597">Phosphoprotein</keyword>
<dbReference type="InterPro" id="IPR004358">
    <property type="entry name" value="Sig_transdc_His_kin-like_C"/>
</dbReference>
<feature type="transmembrane region" description="Helical" evidence="7">
    <location>
        <begin position="86"/>
        <end position="105"/>
    </location>
</feature>
<keyword evidence="5 10" id="KW-0418">Kinase</keyword>
<feature type="transmembrane region" description="Helical" evidence="7">
    <location>
        <begin position="21"/>
        <end position="45"/>
    </location>
</feature>
<evidence type="ECO:0000313" key="11">
    <source>
        <dbReference type="Proteomes" id="UP000572540"/>
    </source>
</evidence>
<keyword evidence="4" id="KW-0808">Transferase</keyword>
<feature type="domain" description="Histidine kinase" evidence="8">
    <location>
        <begin position="228"/>
        <end position="441"/>
    </location>
</feature>
<evidence type="ECO:0000259" key="9">
    <source>
        <dbReference type="PROSITE" id="PS50110"/>
    </source>
</evidence>
<accession>A0A7Y9W9F6</accession>
<dbReference type="GO" id="GO:0005886">
    <property type="term" value="C:plasma membrane"/>
    <property type="evidence" value="ECO:0007669"/>
    <property type="project" value="TreeGrafter"/>
</dbReference>
<feature type="transmembrane region" description="Helical" evidence="7">
    <location>
        <begin position="143"/>
        <end position="161"/>
    </location>
</feature>
<dbReference type="SUPFAM" id="SSF55874">
    <property type="entry name" value="ATPase domain of HSP90 chaperone/DNA topoisomerase II/histidine kinase"/>
    <property type="match status" value="1"/>
</dbReference>
<evidence type="ECO:0000256" key="3">
    <source>
        <dbReference type="ARBA" id="ARBA00022553"/>
    </source>
</evidence>
<dbReference type="Proteomes" id="UP000572540">
    <property type="component" value="Unassembled WGS sequence"/>
</dbReference>
<dbReference type="InterPro" id="IPR011006">
    <property type="entry name" value="CheY-like_superfamily"/>
</dbReference>